<accession>A0A508ACH1</accession>
<organism evidence="2 3">
    <name type="scientific">Marilutibacter maris</name>
    <dbReference type="NCBI Taxonomy" id="1605891"/>
    <lineage>
        <taxon>Bacteria</taxon>
        <taxon>Pseudomonadati</taxon>
        <taxon>Pseudomonadota</taxon>
        <taxon>Gammaproteobacteria</taxon>
        <taxon>Lysobacterales</taxon>
        <taxon>Lysobacteraceae</taxon>
        <taxon>Marilutibacter</taxon>
    </lineage>
</organism>
<proteinExistence type="predicted"/>
<sequence>MLLGLMLASPAQALDIEPIRIRSAQGQPLLAEIPIEATPEELRGLRAELAPAVVFARVGLTRPQGAVAGLRFAVIDSARAPVIRVTTAAPVEETFFTFLVQLEWDSGQMIREFSVALQDPASMPVAEPPAIALPETGPTIAVGPDPAAVEPVAPIELAMPATEAAP</sequence>
<gene>
    <name evidence="2" type="ORF">FKV24_014055</name>
</gene>
<comment type="caution">
    <text evidence="2">The sequence shown here is derived from an EMBL/GenBank/DDBJ whole genome shotgun (WGS) entry which is preliminary data.</text>
</comment>
<feature type="non-terminal residue" evidence="2">
    <location>
        <position position="166"/>
    </location>
</feature>
<dbReference type="Proteomes" id="UP000320431">
    <property type="component" value="Unassembled WGS sequence"/>
</dbReference>
<dbReference type="EMBL" id="VICD02000240">
    <property type="protein sequence ID" value="KAB8173767.1"/>
    <property type="molecule type" value="Genomic_DNA"/>
</dbReference>
<reference evidence="2 3" key="1">
    <citation type="submission" date="2019-10" db="EMBL/GenBank/DDBJ databases">
        <title>Lysobacter alkalisoli sp. nov., isolated from saline-alkaline soil.</title>
        <authorList>
            <person name="Sun J.-Q."/>
        </authorList>
    </citation>
    <scope>NUCLEOTIDE SEQUENCE [LARGE SCALE GENOMIC DNA]</scope>
    <source>
        <strain evidence="2 3">KCTC 42381</strain>
    </source>
</reference>
<feature type="domain" description="FimV N-terminal" evidence="1">
    <location>
        <begin position="15"/>
        <end position="120"/>
    </location>
</feature>
<name>A0A508ACH1_9GAMM</name>
<protein>
    <recommendedName>
        <fullName evidence="1">FimV N-terminal domain-containing protein</fullName>
    </recommendedName>
</protein>
<evidence type="ECO:0000259" key="1">
    <source>
        <dbReference type="Pfam" id="PF25800"/>
    </source>
</evidence>
<evidence type="ECO:0000313" key="3">
    <source>
        <dbReference type="Proteomes" id="UP000320431"/>
    </source>
</evidence>
<dbReference type="AlphaFoldDB" id="A0A508ACH1"/>
<dbReference type="Pfam" id="PF25800">
    <property type="entry name" value="FimV_N"/>
    <property type="match status" value="1"/>
</dbReference>
<dbReference type="InterPro" id="IPR057840">
    <property type="entry name" value="FimV_N"/>
</dbReference>
<dbReference type="RefSeq" id="WP_425481644.1">
    <property type="nucleotide sequence ID" value="NZ_VICD02000240.1"/>
</dbReference>
<evidence type="ECO:0000313" key="2">
    <source>
        <dbReference type="EMBL" id="KAB8173767.1"/>
    </source>
</evidence>